<evidence type="ECO:0000256" key="2">
    <source>
        <dbReference type="ARBA" id="ARBA00023125"/>
    </source>
</evidence>
<dbReference type="GO" id="GO:0006355">
    <property type="term" value="P:regulation of DNA-templated transcription"/>
    <property type="evidence" value="ECO:0007669"/>
    <property type="project" value="InterPro"/>
</dbReference>
<evidence type="ECO:0000256" key="3">
    <source>
        <dbReference type="ARBA" id="ARBA00029540"/>
    </source>
</evidence>
<dbReference type="PIRSF" id="PIRSF002097">
    <property type="entry name" value="DNA-binding_Fis"/>
    <property type="match status" value="1"/>
</dbReference>
<evidence type="ECO:0000259" key="5">
    <source>
        <dbReference type="Pfam" id="PF02954"/>
    </source>
</evidence>
<comment type="similarity">
    <text evidence="1">Belongs to the transcriptional regulatory Fis family.</text>
</comment>
<accession>A0A7C9LZ91</accession>
<evidence type="ECO:0000313" key="6">
    <source>
        <dbReference type="EMBL" id="MUV12808.1"/>
    </source>
</evidence>
<evidence type="ECO:0000313" key="7">
    <source>
        <dbReference type="Proteomes" id="UP000479692"/>
    </source>
</evidence>
<evidence type="ECO:0000256" key="4">
    <source>
        <dbReference type="SAM" id="MobiDB-lite"/>
    </source>
</evidence>
<evidence type="ECO:0000256" key="1">
    <source>
        <dbReference type="ARBA" id="ARBA00008559"/>
    </source>
</evidence>
<dbReference type="Gene3D" id="1.10.10.60">
    <property type="entry name" value="Homeodomain-like"/>
    <property type="match status" value="1"/>
</dbReference>
<dbReference type="NCBIfam" id="NF001659">
    <property type="entry name" value="PRK00430.1"/>
    <property type="match status" value="1"/>
</dbReference>
<keyword evidence="7" id="KW-1185">Reference proteome</keyword>
<organism evidence="6 7">
    <name type="scientific">Noviluteimonas gilva</name>
    <dbReference type="NCBI Taxonomy" id="2682097"/>
    <lineage>
        <taxon>Bacteria</taxon>
        <taxon>Pseudomonadati</taxon>
        <taxon>Pseudomonadota</taxon>
        <taxon>Gammaproteobacteria</taxon>
        <taxon>Lysobacterales</taxon>
        <taxon>Lysobacteraceae</taxon>
        <taxon>Noviluteimonas</taxon>
    </lineage>
</organism>
<dbReference type="InterPro" id="IPR050207">
    <property type="entry name" value="Trans_regulatory_Fis"/>
</dbReference>
<keyword evidence="2 6" id="KW-0238">DNA-binding</keyword>
<dbReference type="InterPro" id="IPR002197">
    <property type="entry name" value="HTH_Fis"/>
</dbReference>
<dbReference type="PANTHER" id="PTHR47918">
    <property type="entry name" value="DNA-BINDING PROTEIN FIS"/>
    <property type="match status" value="1"/>
</dbReference>
<dbReference type="PRINTS" id="PR01590">
    <property type="entry name" value="HTHFIS"/>
</dbReference>
<gene>
    <name evidence="6" type="primary">fis</name>
    <name evidence="6" type="ORF">GN331_01145</name>
</gene>
<dbReference type="InterPro" id="IPR005412">
    <property type="entry name" value="Fis_DNA-bd"/>
</dbReference>
<protein>
    <recommendedName>
        <fullName evidence="3">Putative Fis-like DNA-binding protein</fullName>
    </recommendedName>
</protein>
<feature type="domain" description="DNA binding HTH" evidence="5">
    <location>
        <begin position="46"/>
        <end position="86"/>
    </location>
</feature>
<dbReference type="GO" id="GO:0043565">
    <property type="term" value="F:sequence-specific DNA binding"/>
    <property type="evidence" value="ECO:0007669"/>
    <property type="project" value="InterPro"/>
</dbReference>
<dbReference type="Pfam" id="PF02954">
    <property type="entry name" value="HTH_8"/>
    <property type="match status" value="1"/>
</dbReference>
<dbReference type="SUPFAM" id="SSF46689">
    <property type="entry name" value="Homeodomain-like"/>
    <property type="match status" value="1"/>
</dbReference>
<dbReference type="PRINTS" id="PR01591">
    <property type="entry name" value="DNABINDNGFIS"/>
</dbReference>
<comment type="caution">
    <text evidence="6">The sequence shown here is derived from an EMBL/GenBank/DDBJ whole genome shotgun (WGS) entry which is preliminary data.</text>
</comment>
<feature type="region of interest" description="Disordered" evidence="4">
    <location>
        <begin position="1"/>
        <end position="20"/>
    </location>
</feature>
<proteinExistence type="inferred from homology"/>
<name>A0A7C9LZ91_9GAMM</name>
<reference evidence="6 7" key="1">
    <citation type="submission" date="2019-12" db="EMBL/GenBank/DDBJ databases">
        <authorList>
            <person name="Xu J."/>
        </authorList>
    </citation>
    <scope>NUCLEOTIDE SEQUENCE [LARGE SCALE GENOMIC DNA]</scope>
    <source>
        <strain evidence="6 7">HX-5-24</strain>
    </source>
</reference>
<dbReference type="EMBL" id="WOXT01000001">
    <property type="protein sequence ID" value="MUV12808.1"/>
    <property type="molecule type" value="Genomic_DNA"/>
</dbReference>
<dbReference type="PANTHER" id="PTHR47918:SF1">
    <property type="entry name" value="DNA-BINDING PROTEIN FIS"/>
    <property type="match status" value="1"/>
</dbReference>
<dbReference type="AlphaFoldDB" id="A0A7C9LZ91"/>
<sequence length="89" mass="10132">MNAAADRQDNRAGPRPPLREHVANSVRRYLRDMDGCETEDLYNIALRELEIPLFAEVLNHCEGNQSRAATMLGIHRATLRKKLRDYGLG</sequence>
<dbReference type="RefSeq" id="WP_156639558.1">
    <property type="nucleotide sequence ID" value="NZ_WOXT01000001.1"/>
</dbReference>
<dbReference type="InterPro" id="IPR009057">
    <property type="entry name" value="Homeodomain-like_sf"/>
</dbReference>
<dbReference type="Proteomes" id="UP000479692">
    <property type="component" value="Unassembled WGS sequence"/>
</dbReference>